<organism evidence="1 2">
    <name type="scientific">Pseudomonas fluorescens</name>
    <dbReference type="NCBI Taxonomy" id="294"/>
    <lineage>
        <taxon>Bacteria</taxon>
        <taxon>Pseudomonadati</taxon>
        <taxon>Pseudomonadota</taxon>
        <taxon>Gammaproteobacteria</taxon>
        <taxon>Pseudomonadales</taxon>
        <taxon>Pseudomonadaceae</taxon>
        <taxon>Pseudomonas</taxon>
    </lineage>
</organism>
<sequence length="102" mass="11927">MYSSQYNTLLKLPVSQLTNIRHRPYLIEFANEIASPCVALALIDRLRLDHMTDRQRYEYEQIEHVMACSLCSYLTAYEYLEADDWDSNKALAAIHQDQAVEQ</sequence>
<proteinExistence type="predicted"/>
<evidence type="ECO:0000313" key="2">
    <source>
        <dbReference type="Proteomes" id="UP000239731"/>
    </source>
</evidence>
<name>A0A2T0HMZ9_PSEFL</name>
<gene>
    <name evidence="1" type="ORF">C7A10_28875</name>
</gene>
<dbReference type="Proteomes" id="UP000239731">
    <property type="component" value="Unassembled WGS sequence"/>
</dbReference>
<protein>
    <submittedName>
        <fullName evidence="1">Uncharacterized protein</fullName>
    </submittedName>
</protein>
<dbReference type="RefSeq" id="WP_106118616.1">
    <property type="nucleotide sequence ID" value="NZ_PVUH01000030.1"/>
</dbReference>
<reference evidence="1 2" key="1">
    <citation type="submission" date="2018-03" db="EMBL/GenBank/DDBJ databases">
        <title>Blue discolouration in mozzarella cheese caused by Pseudomonas fluorescens.</title>
        <authorList>
            <person name="Chiesa F."/>
            <person name="Dalmasso A."/>
            <person name="Lomonaco S."/>
        </authorList>
    </citation>
    <scope>NUCLEOTIDE SEQUENCE [LARGE SCALE GENOMIC DNA]</scope>
    <source>
        <strain evidence="1 2">11293</strain>
    </source>
</reference>
<accession>A0A2T0HMZ9</accession>
<dbReference type="EMBL" id="PVUH01000030">
    <property type="protein sequence ID" value="PRW84452.1"/>
    <property type="molecule type" value="Genomic_DNA"/>
</dbReference>
<evidence type="ECO:0000313" key="1">
    <source>
        <dbReference type="EMBL" id="PRW84452.1"/>
    </source>
</evidence>
<comment type="caution">
    <text evidence="1">The sequence shown here is derived from an EMBL/GenBank/DDBJ whole genome shotgun (WGS) entry which is preliminary data.</text>
</comment>
<dbReference type="AlphaFoldDB" id="A0A2T0HMZ9"/>